<gene>
    <name evidence="3" type="ORF">M437DRAFT_81102</name>
</gene>
<name>A0A074W514_AURM1</name>
<evidence type="ECO:0000313" key="3">
    <source>
        <dbReference type="EMBL" id="KEQ66619.1"/>
    </source>
</evidence>
<evidence type="ECO:0000313" key="4">
    <source>
        <dbReference type="Proteomes" id="UP000030672"/>
    </source>
</evidence>
<accession>A0A074W514</accession>
<dbReference type="Proteomes" id="UP000030672">
    <property type="component" value="Unassembled WGS sequence"/>
</dbReference>
<dbReference type="PANTHER" id="PTHR38795">
    <property type="entry name" value="DUF6604 DOMAIN-CONTAINING PROTEIN"/>
    <property type="match status" value="1"/>
</dbReference>
<dbReference type="STRING" id="1043003.A0A074W514"/>
<reference evidence="3 4" key="1">
    <citation type="journal article" date="2014" name="BMC Genomics">
        <title>Genome sequencing of four Aureobasidium pullulans varieties: biotechnological potential, stress tolerance, and description of new species.</title>
        <authorList>
            <person name="Gostin Ar C."/>
            <person name="Ohm R.A."/>
            <person name="Kogej T."/>
            <person name="Sonjak S."/>
            <person name="Turk M."/>
            <person name="Zajc J."/>
            <person name="Zalar P."/>
            <person name="Grube M."/>
            <person name="Sun H."/>
            <person name="Han J."/>
            <person name="Sharma A."/>
            <person name="Chiniquy J."/>
            <person name="Ngan C.Y."/>
            <person name="Lipzen A."/>
            <person name="Barry K."/>
            <person name="Grigoriev I.V."/>
            <person name="Gunde-Cimerman N."/>
        </authorList>
    </citation>
    <scope>NUCLEOTIDE SEQUENCE [LARGE SCALE GENOMIC DNA]</scope>
    <source>
        <strain evidence="3 4">CBS 110374</strain>
    </source>
</reference>
<proteinExistence type="predicted"/>
<keyword evidence="4" id="KW-1185">Reference proteome</keyword>
<dbReference type="EMBL" id="KL584825">
    <property type="protein sequence ID" value="KEQ66619.1"/>
    <property type="molecule type" value="Genomic_DNA"/>
</dbReference>
<dbReference type="PANTHER" id="PTHR38795:SF1">
    <property type="entry name" value="DUF6604 DOMAIN-CONTAINING PROTEIN"/>
    <property type="match status" value="1"/>
</dbReference>
<dbReference type="AlphaFoldDB" id="A0A074W514"/>
<dbReference type="RefSeq" id="XP_040883642.1">
    <property type="nucleotide sequence ID" value="XM_041027489.1"/>
</dbReference>
<feature type="compositionally biased region" description="Polar residues" evidence="1">
    <location>
        <begin position="174"/>
        <end position="192"/>
    </location>
</feature>
<feature type="region of interest" description="Disordered" evidence="1">
    <location>
        <begin position="174"/>
        <end position="193"/>
    </location>
</feature>
<protein>
    <recommendedName>
        <fullName evidence="2">DUF6604 domain-containing protein</fullName>
    </recommendedName>
</protein>
<dbReference type="HOGENOM" id="CLU_008976_0_0_1"/>
<evidence type="ECO:0000256" key="1">
    <source>
        <dbReference type="SAM" id="MobiDB-lite"/>
    </source>
</evidence>
<feature type="region of interest" description="Disordered" evidence="1">
    <location>
        <begin position="35"/>
        <end position="62"/>
    </location>
</feature>
<organism evidence="3 4">
    <name type="scientific">Aureobasidium melanogenum (strain CBS 110374)</name>
    <name type="common">Aureobasidium pullulans var. melanogenum</name>
    <dbReference type="NCBI Taxonomy" id="1043003"/>
    <lineage>
        <taxon>Eukaryota</taxon>
        <taxon>Fungi</taxon>
        <taxon>Dikarya</taxon>
        <taxon>Ascomycota</taxon>
        <taxon>Pezizomycotina</taxon>
        <taxon>Dothideomycetes</taxon>
        <taxon>Dothideomycetidae</taxon>
        <taxon>Dothideales</taxon>
        <taxon>Saccotheciaceae</taxon>
        <taxon>Aureobasidium</taxon>
    </lineage>
</organism>
<evidence type="ECO:0000259" key="2">
    <source>
        <dbReference type="Pfam" id="PF20253"/>
    </source>
</evidence>
<feature type="domain" description="DUF6604" evidence="2">
    <location>
        <begin position="11"/>
        <end position="294"/>
    </location>
</feature>
<sequence length="841" mass="94592">MLPDYLRDSYKTYKRDTDTIANWLATTAKRCGFSPEVLNDSDDGNSQPPGHPSGVPSSRLKGKARKLARDVAARDDIGSTSPRTYTIPIRSFTRLASQIVASSTKPHVVVPAALDFVLDRVIAFRKEHNTWFKNTKLATAAPADGDSHAYFISVLEHVRHILRPHMAERIRTQSMKESLANSEQSKNATPRNDNAFEALEVEELSDTFLNASISETVPECESDPSAHVRYRAESLRKKDEHFIDTVFLLESINRIRDHIESLWKAYLNKKIDLQAAAIATNTAVEIVRQLQEDHDKRFHDQAGFQTCMIPSFVILCGFAGVDVLKYEQPTDPYNFAAYHTADKTLLNAYFVLEKFKLSTCKVSGQVVVVGNPATMYRDTSTPWSQKSARDKFADDKYVLFRAFTGLTALAASNDWVEDEFVRGIREMAPDKPIPLWLSFAAQIYLDVQHILGSDLERPYLEAKKAGRFIKASLDQTVAFHEGQESDLLNPKFCSEIRRHMQKTTKYIETMLVTNTMDQKLEKLAKAERWPPFNFFQQSPVICGLNLFGGRYTMQRSSISCVRPWFVTLYCAHLYNTLKVQGLVGRWDDMETLLKLQCSDRIFMGSTPKTLVDCSKRFDLCNGMSIINSASNKRNKEKTIFNDSLCRNVEDHIPVADLIGGRYMRYVNVSTSTDFVALELKIKALRAEKISKVSSSSTPSTEPEVKTTAKVKGVGAAKGINNQALTAPEFLDGLAAAIHREGMHLTFDYLRLHRTCFTILANIKAEVALELNSIFPLHSPILVSNILLFCANMEKAHQTATRSTEKHNCELLVRVAGCVNKMVEGKAGSIGIDIIKKTFDYE</sequence>
<dbReference type="InterPro" id="IPR046539">
    <property type="entry name" value="DUF6604"/>
</dbReference>
<dbReference type="GeneID" id="63920862"/>
<dbReference type="Pfam" id="PF20253">
    <property type="entry name" value="DUF6604"/>
    <property type="match status" value="1"/>
</dbReference>